<dbReference type="InterPro" id="IPR014710">
    <property type="entry name" value="RmlC-like_jellyroll"/>
</dbReference>
<keyword evidence="2" id="KW-1185">Reference proteome</keyword>
<name>A0ABR7YEQ9_9SPHI</name>
<reference evidence="1 2" key="1">
    <citation type="submission" date="2020-08" db="EMBL/GenBank/DDBJ databases">
        <title>Sphingobacterium sp. DN04309 isolated from aquaculture water.</title>
        <authorList>
            <person name="Zhang M."/>
        </authorList>
    </citation>
    <scope>NUCLEOTIDE SEQUENCE [LARGE SCALE GENOMIC DNA]</scope>
    <source>
        <strain evidence="1 2">DN04309</strain>
    </source>
</reference>
<accession>A0ABR7YEQ9</accession>
<evidence type="ECO:0000313" key="1">
    <source>
        <dbReference type="EMBL" id="MBD1429788.1"/>
    </source>
</evidence>
<evidence type="ECO:0000313" key="2">
    <source>
        <dbReference type="Proteomes" id="UP000651271"/>
    </source>
</evidence>
<dbReference type="Proteomes" id="UP000651271">
    <property type="component" value="Unassembled WGS sequence"/>
</dbReference>
<dbReference type="EMBL" id="JACOIJ010000015">
    <property type="protein sequence ID" value="MBD1429788.1"/>
    <property type="molecule type" value="Genomic_DNA"/>
</dbReference>
<gene>
    <name evidence="1" type="ORF">H8B04_09410</name>
</gene>
<organism evidence="1 2">
    <name type="scientific">Sphingobacterium litopenaei</name>
    <dbReference type="NCBI Taxonomy" id="2763500"/>
    <lineage>
        <taxon>Bacteria</taxon>
        <taxon>Pseudomonadati</taxon>
        <taxon>Bacteroidota</taxon>
        <taxon>Sphingobacteriia</taxon>
        <taxon>Sphingobacteriales</taxon>
        <taxon>Sphingobacteriaceae</taxon>
        <taxon>Sphingobacterium</taxon>
    </lineage>
</organism>
<dbReference type="SUPFAM" id="SSF51206">
    <property type="entry name" value="cAMP-binding domain-like"/>
    <property type="match status" value="1"/>
</dbReference>
<dbReference type="Gene3D" id="2.60.120.10">
    <property type="entry name" value="Jelly Rolls"/>
    <property type="match status" value="1"/>
</dbReference>
<comment type="caution">
    <text evidence="1">The sequence shown here is derived from an EMBL/GenBank/DDBJ whole genome shotgun (WGS) entry which is preliminary data.</text>
</comment>
<dbReference type="InterPro" id="IPR018490">
    <property type="entry name" value="cNMP-bd_dom_sf"/>
</dbReference>
<proteinExistence type="predicted"/>
<sequence>MNRLFDYFKSYSNISPELIAFLTTYGKIKEYNKDYYYLLAKEKKEKFLFILEGLVAIITYQDKKENIERVYCDKFYFTGTKHVFSNSCENFSIKFLRRTHVYEISNQNFITAINHFPELKDIYLIIKEHEIQHNRNTISILNSPPLHRLLQLSIKQPILNNILTVNEKVSYLNFTSLRQYYTALNYYLKYHS</sequence>
<dbReference type="RefSeq" id="WP_190302196.1">
    <property type="nucleotide sequence ID" value="NZ_JACOIJ010000015.1"/>
</dbReference>
<protein>
    <submittedName>
        <fullName evidence="1">Crp/Fnr family transcriptional regulator</fullName>
    </submittedName>
</protein>